<feature type="compositionally biased region" description="Low complexity" evidence="1">
    <location>
        <begin position="289"/>
        <end position="317"/>
    </location>
</feature>
<dbReference type="GO" id="GO:0005881">
    <property type="term" value="C:cytoplasmic microtubule"/>
    <property type="evidence" value="ECO:0007669"/>
    <property type="project" value="TreeGrafter"/>
</dbReference>
<organism evidence="2 3">
    <name type="scientific">Blastocystis sp. subtype 1 (strain ATCC 50177 / NandII)</name>
    <dbReference type="NCBI Taxonomy" id="478820"/>
    <lineage>
        <taxon>Eukaryota</taxon>
        <taxon>Sar</taxon>
        <taxon>Stramenopiles</taxon>
        <taxon>Bigyra</taxon>
        <taxon>Opalozoa</taxon>
        <taxon>Opalinata</taxon>
        <taxon>Blastocystidae</taxon>
        <taxon>Blastocystis</taxon>
    </lineage>
</organism>
<dbReference type="EMBL" id="LXWW01000044">
    <property type="protein sequence ID" value="OAO17171.1"/>
    <property type="molecule type" value="Genomic_DNA"/>
</dbReference>
<reference evidence="2 3" key="1">
    <citation type="submission" date="2016-05" db="EMBL/GenBank/DDBJ databases">
        <title>Nuclear genome of Blastocystis sp. subtype 1 NandII.</title>
        <authorList>
            <person name="Gentekaki E."/>
            <person name="Curtis B."/>
            <person name="Stairs C."/>
            <person name="Eme L."/>
            <person name="Herman E."/>
            <person name="Klimes V."/>
            <person name="Arias M.C."/>
            <person name="Elias M."/>
            <person name="Hilliou F."/>
            <person name="Klute M."/>
            <person name="Malik S.-B."/>
            <person name="Pightling A."/>
            <person name="Rachubinski R."/>
            <person name="Salas D."/>
            <person name="Schlacht A."/>
            <person name="Suga H."/>
            <person name="Archibald J."/>
            <person name="Ball S.G."/>
            <person name="Clark G."/>
            <person name="Dacks J."/>
            <person name="Van Der Giezen M."/>
            <person name="Tsaousis A."/>
            <person name="Roger A."/>
        </authorList>
    </citation>
    <scope>NUCLEOTIDE SEQUENCE [LARGE SCALE GENOMIC DNA]</scope>
    <source>
        <strain evidence="3">ATCC 50177 / NandII</strain>
    </source>
</reference>
<dbReference type="GO" id="GO:0005876">
    <property type="term" value="C:spindle microtubule"/>
    <property type="evidence" value="ECO:0007669"/>
    <property type="project" value="TreeGrafter"/>
</dbReference>
<gene>
    <name evidence="2" type="ORF">AV274_1110</name>
</gene>
<dbReference type="InterPro" id="IPR011989">
    <property type="entry name" value="ARM-like"/>
</dbReference>
<dbReference type="AlphaFoldDB" id="A0A196SLL5"/>
<comment type="caution">
    <text evidence="2">The sequence shown here is derived from an EMBL/GenBank/DDBJ whole genome shotgun (WGS) entry which is preliminary data.</text>
</comment>
<protein>
    <submittedName>
        <fullName evidence="2">CLIP-associating protein 2</fullName>
    </submittedName>
</protein>
<dbReference type="Proteomes" id="UP000078348">
    <property type="component" value="Unassembled WGS sequence"/>
</dbReference>
<dbReference type="Gene3D" id="1.25.10.10">
    <property type="entry name" value="Leucine-rich Repeat Variant"/>
    <property type="match status" value="1"/>
</dbReference>
<sequence>MLPNSILFEISGTLSNPKVSWDQKLECLKKLRLLCSQSGNGLLASQIDTNIKMGLIACVSDNRSMLVTEACATIADLCRLFGNGFSSAAMEMYMSIIEKAASGVSTISNAVTECCIRIVSYVRMDRLIPNLMRYLKHLSEKVQFVTARSTEVIIQSWPPECITHFSAQLTELVNTGLKAKSAEIRSIFKSINQLLVTKYPTLAADDASSVRRSSYYTHPAARPQQSASTSIKHMSYTPSRTATPLSSSAASLSKLGSSTKSYSRLPSATASPSRPYTQSASRVTSRVLTPSTASSVSGVSAASGAGTTTPSTSYTVSRNATFSQASQSPSAPRRFTSIQPSYPKTPLKGGLVRTEPDPRSERTLDEGFLNCGNRFKMNETVMALGRDGNYHRAEITFIGRTPLKRIVYGVHYNDMYKSEGTELYFGRHYGKPGTNDYVLEEYISKGLATPMKGKGGVSAVGVGSTASAASVAGYAPYTQATSRKTVTKEEATEFCVERTVSVSESLRMYATLLKDASAPQDAAFLERKGELLQLLEGMKENIVHMSEKLKVCL</sequence>
<accession>A0A196SLL5</accession>
<dbReference type="OrthoDB" id="46159at2759"/>
<feature type="compositionally biased region" description="Polar residues" evidence="1">
    <location>
        <begin position="318"/>
        <end position="342"/>
    </location>
</feature>
<dbReference type="SUPFAM" id="SSF48371">
    <property type="entry name" value="ARM repeat"/>
    <property type="match status" value="1"/>
</dbReference>
<evidence type="ECO:0000256" key="1">
    <source>
        <dbReference type="SAM" id="MobiDB-lite"/>
    </source>
</evidence>
<dbReference type="GO" id="GO:0008017">
    <property type="term" value="F:microtubule binding"/>
    <property type="evidence" value="ECO:0007669"/>
    <property type="project" value="TreeGrafter"/>
</dbReference>
<feature type="compositionally biased region" description="Basic and acidic residues" evidence="1">
    <location>
        <begin position="354"/>
        <end position="364"/>
    </location>
</feature>
<dbReference type="PANTHER" id="PTHR21567">
    <property type="entry name" value="CLASP"/>
    <property type="match status" value="1"/>
</dbReference>
<dbReference type="GO" id="GO:0072686">
    <property type="term" value="C:mitotic spindle"/>
    <property type="evidence" value="ECO:0007669"/>
    <property type="project" value="TreeGrafter"/>
</dbReference>
<feature type="region of interest" description="Disordered" evidence="1">
    <location>
        <begin position="214"/>
        <end position="364"/>
    </location>
</feature>
<dbReference type="PANTHER" id="PTHR21567:SF9">
    <property type="entry name" value="CLIP-ASSOCIATING PROTEIN"/>
    <property type="match status" value="1"/>
</dbReference>
<dbReference type="STRING" id="478820.A0A196SLL5"/>
<name>A0A196SLL5_BLAHN</name>
<proteinExistence type="predicted"/>
<keyword evidence="3" id="KW-1185">Reference proteome</keyword>
<evidence type="ECO:0000313" key="3">
    <source>
        <dbReference type="Proteomes" id="UP000078348"/>
    </source>
</evidence>
<dbReference type="GO" id="GO:0005815">
    <property type="term" value="C:microtubule organizing center"/>
    <property type="evidence" value="ECO:0007669"/>
    <property type="project" value="TreeGrafter"/>
</dbReference>
<feature type="compositionally biased region" description="Low complexity" evidence="1">
    <location>
        <begin position="238"/>
        <end position="264"/>
    </location>
</feature>
<dbReference type="InterPro" id="IPR016024">
    <property type="entry name" value="ARM-type_fold"/>
</dbReference>
<feature type="compositionally biased region" description="Polar residues" evidence="1">
    <location>
        <begin position="266"/>
        <end position="288"/>
    </location>
</feature>
<dbReference type="GO" id="GO:0090307">
    <property type="term" value="P:mitotic spindle assembly"/>
    <property type="evidence" value="ECO:0007669"/>
    <property type="project" value="TreeGrafter"/>
</dbReference>
<feature type="compositionally biased region" description="Polar residues" evidence="1">
    <location>
        <begin position="223"/>
        <end position="232"/>
    </location>
</feature>
<evidence type="ECO:0000313" key="2">
    <source>
        <dbReference type="EMBL" id="OAO17171.1"/>
    </source>
</evidence>